<accession>A0A0A9B2R5</accession>
<dbReference type="EMBL" id="GBRH01240274">
    <property type="protein sequence ID" value="JAD57621.1"/>
    <property type="molecule type" value="Transcribed_RNA"/>
</dbReference>
<dbReference type="AlphaFoldDB" id="A0A0A9B2R5"/>
<proteinExistence type="predicted"/>
<evidence type="ECO:0000313" key="2">
    <source>
        <dbReference type="EMBL" id="JAD57621.1"/>
    </source>
</evidence>
<name>A0A0A9B2R5_ARUDO</name>
<evidence type="ECO:0000256" key="1">
    <source>
        <dbReference type="SAM" id="MobiDB-lite"/>
    </source>
</evidence>
<feature type="compositionally biased region" description="Low complexity" evidence="1">
    <location>
        <begin position="13"/>
        <end position="25"/>
    </location>
</feature>
<reference evidence="2" key="1">
    <citation type="submission" date="2014-09" db="EMBL/GenBank/DDBJ databases">
        <authorList>
            <person name="Magalhaes I.L.F."/>
            <person name="Oliveira U."/>
            <person name="Santos F.R."/>
            <person name="Vidigal T.H.D.A."/>
            <person name="Brescovit A.D."/>
            <person name="Santos A.J."/>
        </authorList>
    </citation>
    <scope>NUCLEOTIDE SEQUENCE</scope>
    <source>
        <tissue evidence="2">Shoot tissue taken approximately 20 cm above the soil surface</tissue>
    </source>
</reference>
<sequence length="71" mass="7787">MQMLPPRSTTQTKSSSVPGSKSCSSKPPPIQQTGTHRDLLYWAQSIDSLQIRNHSRLKLAMANMMGSLSVS</sequence>
<reference evidence="2" key="2">
    <citation type="journal article" date="2015" name="Data Brief">
        <title>Shoot transcriptome of the giant reed, Arundo donax.</title>
        <authorList>
            <person name="Barrero R.A."/>
            <person name="Guerrero F.D."/>
            <person name="Moolhuijzen P."/>
            <person name="Goolsby J.A."/>
            <person name="Tidwell J."/>
            <person name="Bellgard S.E."/>
            <person name="Bellgard M.I."/>
        </authorList>
    </citation>
    <scope>NUCLEOTIDE SEQUENCE</scope>
    <source>
        <tissue evidence="2">Shoot tissue taken approximately 20 cm above the soil surface</tissue>
    </source>
</reference>
<feature type="region of interest" description="Disordered" evidence="1">
    <location>
        <begin position="1"/>
        <end position="36"/>
    </location>
</feature>
<protein>
    <submittedName>
        <fullName evidence="2">Uncharacterized protein</fullName>
    </submittedName>
</protein>
<organism evidence="2">
    <name type="scientific">Arundo donax</name>
    <name type="common">Giant reed</name>
    <name type="synonym">Donax arundinaceus</name>
    <dbReference type="NCBI Taxonomy" id="35708"/>
    <lineage>
        <taxon>Eukaryota</taxon>
        <taxon>Viridiplantae</taxon>
        <taxon>Streptophyta</taxon>
        <taxon>Embryophyta</taxon>
        <taxon>Tracheophyta</taxon>
        <taxon>Spermatophyta</taxon>
        <taxon>Magnoliopsida</taxon>
        <taxon>Liliopsida</taxon>
        <taxon>Poales</taxon>
        <taxon>Poaceae</taxon>
        <taxon>PACMAD clade</taxon>
        <taxon>Arundinoideae</taxon>
        <taxon>Arundineae</taxon>
        <taxon>Arundo</taxon>
    </lineage>
</organism>